<evidence type="ECO:0000256" key="6">
    <source>
        <dbReference type="ARBA" id="ARBA00023004"/>
    </source>
</evidence>
<dbReference type="InterPro" id="IPR006058">
    <property type="entry name" value="2Fe2S_fd_BS"/>
</dbReference>
<evidence type="ECO:0000256" key="8">
    <source>
        <dbReference type="ARBA" id="ARBA00034078"/>
    </source>
</evidence>
<evidence type="ECO:0000256" key="7">
    <source>
        <dbReference type="ARBA" id="ARBA00023014"/>
    </source>
</evidence>
<feature type="domain" description="2Fe-2S ferredoxin-type" evidence="9">
    <location>
        <begin position="20"/>
        <end position="110"/>
    </location>
</feature>
<evidence type="ECO:0000259" key="9">
    <source>
        <dbReference type="PROSITE" id="PS51085"/>
    </source>
</evidence>
<keyword evidence="4" id="KW-0479">Metal-binding</keyword>
<organism evidence="10 11">
    <name type="scientific">Antrihabitans spumae</name>
    <dbReference type="NCBI Taxonomy" id="3373370"/>
    <lineage>
        <taxon>Bacteria</taxon>
        <taxon>Bacillati</taxon>
        <taxon>Actinomycetota</taxon>
        <taxon>Actinomycetes</taxon>
        <taxon>Mycobacteriales</taxon>
        <taxon>Nocardiaceae</taxon>
        <taxon>Antrihabitans</taxon>
    </lineage>
</organism>
<dbReference type="CDD" id="cd00207">
    <property type="entry name" value="fer2"/>
    <property type="match status" value="1"/>
</dbReference>
<keyword evidence="2" id="KW-0813">Transport</keyword>
<dbReference type="InterPro" id="IPR001041">
    <property type="entry name" value="2Fe-2S_ferredoxin-type"/>
</dbReference>
<dbReference type="PROSITE" id="PS51085">
    <property type="entry name" value="2FE2S_FER_2"/>
    <property type="match status" value="1"/>
</dbReference>
<proteinExistence type="inferred from homology"/>
<dbReference type="PROSITE" id="PS00197">
    <property type="entry name" value="2FE2S_FER_1"/>
    <property type="match status" value="1"/>
</dbReference>
<evidence type="ECO:0000313" key="10">
    <source>
        <dbReference type="EMBL" id="MFH5230548.1"/>
    </source>
</evidence>
<evidence type="ECO:0000256" key="2">
    <source>
        <dbReference type="ARBA" id="ARBA00022448"/>
    </source>
</evidence>
<evidence type="ECO:0000313" key="11">
    <source>
        <dbReference type="Proteomes" id="UP001609219"/>
    </source>
</evidence>
<keyword evidence="5" id="KW-0249">Electron transport</keyword>
<keyword evidence="6" id="KW-0408">Iron</keyword>
<evidence type="ECO:0000256" key="3">
    <source>
        <dbReference type="ARBA" id="ARBA00022714"/>
    </source>
</evidence>
<dbReference type="SUPFAM" id="SSF54292">
    <property type="entry name" value="2Fe-2S ferredoxin-like"/>
    <property type="match status" value="1"/>
</dbReference>
<gene>
    <name evidence="10" type="ORF">ACHIRB_18535</name>
</gene>
<reference evidence="10 11" key="1">
    <citation type="submission" date="2024-10" db="EMBL/GenBank/DDBJ databases">
        <authorList>
            <person name="Riesco R."/>
        </authorList>
    </citation>
    <scope>NUCLEOTIDE SEQUENCE [LARGE SCALE GENOMIC DNA]</scope>
    <source>
        <strain evidence="10 11">NCIMB 15450</strain>
    </source>
</reference>
<keyword evidence="7" id="KW-0411">Iron-sulfur</keyword>
<keyword evidence="3" id="KW-0001">2Fe-2S</keyword>
<evidence type="ECO:0000256" key="5">
    <source>
        <dbReference type="ARBA" id="ARBA00022982"/>
    </source>
</evidence>
<dbReference type="Gene3D" id="3.10.20.30">
    <property type="match status" value="1"/>
</dbReference>
<dbReference type="PANTHER" id="PTHR43112">
    <property type="entry name" value="FERREDOXIN"/>
    <property type="match status" value="1"/>
</dbReference>
<dbReference type="Proteomes" id="UP001609219">
    <property type="component" value="Unassembled WGS sequence"/>
</dbReference>
<comment type="similarity">
    <text evidence="1">Belongs to the 2Fe2S plant-type ferredoxin family.</text>
</comment>
<keyword evidence="11" id="KW-1185">Reference proteome</keyword>
<evidence type="ECO:0000256" key="1">
    <source>
        <dbReference type="ARBA" id="ARBA00007874"/>
    </source>
</evidence>
<dbReference type="Pfam" id="PF00111">
    <property type="entry name" value="Fer2"/>
    <property type="match status" value="1"/>
</dbReference>
<dbReference type="InterPro" id="IPR036010">
    <property type="entry name" value="2Fe-2S_ferredoxin-like_sf"/>
</dbReference>
<comment type="caution">
    <text evidence="10">The sequence shown here is derived from an EMBL/GenBank/DDBJ whole genome shotgun (WGS) entry which is preliminary data.</text>
</comment>
<comment type="cofactor">
    <cofactor evidence="8">
        <name>[2Fe-2S] cluster</name>
        <dbReference type="ChEBI" id="CHEBI:190135"/>
    </cofactor>
</comment>
<dbReference type="PANTHER" id="PTHR43112:SF3">
    <property type="entry name" value="FERREDOXIN-2, CHLOROPLASTIC"/>
    <property type="match status" value="1"/>
</dbReference>
<accession>A0ABW7K654</accession>
<dbReference type="EMBL" id="JBIMSN010000081">
    <property type="protein sequence ID" value="MFH5230548.1"/>
    <property type="molecule type" value="Genomic_DNA"/>
</dbReference>
<protein>
    <submittedName>
        <fullName evidence="10">2Fe-2S iron-sulfur cluster-binding protein</fullName>
    </submittedName>
</protein>
<dbReference type="RefSeq" id="WP_395127743.1">
    <property type="nucleotide sequence ID" value="NZ_JBIMSN010000081.1"/>
</dbReference>
<evidence type="ECO:0000256" key="4">
    <source>
        <dbReference type="ARBA" id="ARBA00022723"/>
    </source>
</evidence>
<sequence>MHGHRHRDTRADRCHQRCGAQLRFDFEGADETIQLTDNELLLDAALRTGQDIPWSCREAVCGMCRAKVCDGQATPMAANFILSDDEVADGFVLTCQTRAASEKVRLDFDA</sequence>
<name>A0ABW7K654_9NOCA</name>
<dbReference type="InterPro" id="IPR012675">
    <property type="entry name" value="Beta-grasp_dom_sf"/>
</dbReference>